<feature type="domain" description="AMP-dependent synthetase/ligase" evidence="2">
    <location>
        <begin position="6"/>
        <end position="325"/>
    </location>
</feature>
<evidence type="ECO:0000313" key="4">
    <source>
        <dbReference type="Proteomes" id="UP000326759"/>
    </source>
</evidence>
<reference evidence="3 4" key="1">
    <citation type="journal article" date="2019" name="PLoS Biol.">
        <title>Sex chromosomes control vertical transmission of feminizing Wolbachia symbionts in an isopod.</title>
        <authorList>
            <person name="Becking T."/>
            <person name="Chebbi M.A."/>
            <person name="Giraud I."/>
            <person name="Moumen B."/>
            <person name="Laverre T."/>
            <person name="Caubet Y."/>
            <person name="Peccoud J."/>
            <person name="Gilbert C."/>
            <person name="Cordaux R."/>
        </authorList>
    </citation>
    <scope>NUCLEOTIDE SEQUENCE [LARGE SCALE GENOMIC DNA]</scope>
    <source>
        <strain evidence="3">ANa2</strain>
        <tissue evidence="3">Whole body excluding digestive tract and cuticle</tissue>
    </source>
</reference>
<keyword evidence="1" id="KW-0812">Transmembrane</keyword>
<evidence type="ECO:0000313" key="3">
    <source>
        <dbReference type="EMBL" id="KAB7498974.1"/>
    </source>
</evidence>
<dbReference type="Gene3D" id="3.40.50.12780">
    <property type="entry name" value="N-terminal domain of ligase-like"/>
    <property type="match status" value="1"/>
</dbReference>
<dbReference type="GO" id="GO:0043041">
    <property type="term" value="P:amino acid activation for nonribosomal peptide biosynthetic process"/>
    <property type="evidence" value="ECO:0007669"/>
    <property type="project" value="TreeGrafter"/>
</dbReference>
<dbReference type="PANTHER" id="PTHR44394">
    <property type="entry name" value="BETA-ALANINE-ACTIVATING ENZYME"/>
    <property type="match status" value="1"/>
</dbReference>
<comment type="caution">
    <text evidence="3">The sequence shown here is derived from an EMBL/GenBank/DDBJ whole genome shotgun (WGS) entry which is preliminary data.</text>
</comment>
<accession>A0A5N5SXN1</accession>
<dbReference type="InterPro" id="IPR045851">
    <property type="entry name" value="AMP-bd_C_sf"/>
</dbReference>
<gene>
    <name evidence="3" type="primary">AASDH</name>
    <name evidence="3" type="ORF">Anas_11009</name>
</gene>
<dbReference type="PANTHER" id="PTHR44394:SF1">
    <property type="entry name" value="BETA-ALANINE-ACTIVATING ENZYME"/>
    <property type="match status" value="1"/>
</dbReference>
<feature type="non-terminal residue" evidence="3">
    <location>
        <position position="1"/>
    </location>
</feature>
<evidence type="ECO:0000259" key="2">
    <source>
        <dbReference type="Pfam" id="PF00501"/>
    </source>
</evidence>
<proteinExistence type="predicted"/>
<dbReference type="InterPro" id="IPR000873">
    <property type="entry name" value="AMP-dep_synth/lig_dom"/>
</dbReference>
<keyword evidence="1" id="KW-1133">Transmembrane helix</keyword>
<dbReference type="AlphaFoldDB" id="A0A5N5SXN1"/>
<dbReference type="InterPro" id="IPR015943">
    <property type="entry name" value="WD40/YVTN_repeat-like_dom_sf"/>
</dbReference>
<dbReference type="Gene3D" id="3.30.300.30">
    <property type="match status" value="1"/>
</dbReference>
<keyword evidence="4" id="KW-1185">Reference proteome</keyword>
<keyword evidence="1" id="KW-0472">Membrane</keyword>
<dbReference type="SUPFAM" id="SSF56801">
    <property type="entry name" value="Acetyl-CoA synthetase-like"/>
    <property type="match status" value="1"/>
</dbReference>
<organism evidence="3 4">
    <name type="scientific">Armadillidium nasatum</name>
    <dbReference type="NCBI Taxonomy" id="96803"/>
    <lineage>
        <taxon>Eukaryota</taxon>
        <taxon>Metazoa</taxon>
        <taxon>Ecdysozoa</taxon>
        <taxon>Arthropoda</taxon>
        <taxon>Crustacea</taxon>
        <taxon>Multicrustacea</taxon>
        <taxon>Malacostraca</taxon>
        <taxon>Eumalacostraca</taxon>
        <taxon>Peracarida</taxon>
        <taxon>Isopoda</taxon>
        <taxon>Oniscidea</taxon>
        <taxon>Crinocheta</taxon>
        <taxon>Armadillidiidae</taxon>
        <taxon>Armadillidium</taxon>
    </lineage>
</organism>
<sequence>PNTNVDTVVGLYCDAGIPAVVFILSILRVGGFFYLSPDLTKHELNGLLERVIVKYVLIQNTYQDRIPEKFKSKILTNIEILNVHFSLICLTVSESSVQLNLEVMAKDSLAYVVSTSGTTGFPKIVYVNHKCITQNIEDFKSIFDIMVDDTILNLSPLHFDPSIVDIFLALSYGARLIILSSYILKKPLTLEKVMNSNPISFMQTTPTLFRTLKPKFIQSLLRNENLKTLAFGGENFPSQAEFRVWFNLSSKVKIYNLYGLTEMSCWAMYHNVDVNQFVSAKLEENIGSYCPIPLGKPLTDVEIHLIDKFGNKISKGEGQIFLSGKRNRCYIDDPDNPDQGIGNDIKTGDIGYSDGVNLFYVERSDNIIKRNACKISLLEIEIVSQYLKEVRESCGVYSDNKIILFVSSPLNNLSEEKVNNHLRRFLLPWKLPDRVIIKKSLPLNRNFKVDRKSLLNSITSANIPKVLKPEGKDLYRLLPALWKEFIGHHPEDEENFITSGGNSLQAVQLSEKIHFYIPDNTMVLQTIINNKYKDLLKLAYNNSKESDFEILQENGKFIKPYSCSSIKKKGLFKVHHNGGQSVVSKKFKLLNENLFVKWTVCLDKCIDSSPLILESKNKIRIFIGSHSHKFICIDNFGKICWKINLPDRIESSAVVSSSGDAVYIGCYDGYCIV</sequence>
<feature type="transmembrane region" description="Helical" evidence="1">
    <location>
        <begin position="15"/>
        <end position="35"/>
    </location>
</feature>
<dbReference type="Pfam" id="PF00501">
    <property type="entry name" value="AMP-binding"/>
    <property type="match status" value="1"/>
</dbReference>
<evidence type="ECO:0000256" key="1">
    <source>
        <dbReference type="SAM" id="Phobius"/>
    </source>
</evidence>
<dbReference type="OrthoDB" id="408177at2759"/>
<dbReference type="InterPro" id="IPR042099">
    <property type="entry name" value="ANL_N_sf"/>
</dbReference>
<dbReference type="Gene3D" id="2.130.10.10">
    <property type="entry name" value="YVTN repeat-like/Quinoprotein amine dehydrogenase"/>
    <property type="match status" value="1"/>
</dbReference>
<dbReference type="EMBL" id="SEYY01018797">
    <property type="protein sequence ID" value="KAB7498974.1"/>
    <property type="molecule type" value="Genomic_DNA"/>
</dbReference>
<name>A0A5N5SXN1_9CRUS</name>
<dbReference type="InterPro" id="IPR052091">
    <property type="entry name" value="Beta-ala_Activ/Resist"/>
</dbReference>
<dbReference type="Proteomes" id="UP000326759">
    <property type="component" value="Unassembled WGS sequence"/>
</dbReference>
<protein>
    <submittedName>
        <fullName evidence="3">Acyl-CoA synthetase family member 4</fullName>
    </submittedName>
</protein>